<dbReference type="SUPFAM" id="SSF53720">
    <property type="entry name" value="ALDH-like"/>
    <property type="match status" value="1"/>
</dbReference>
<dbReference type="InterPro" id="IPR036864">
    <property type="entry name" value="Zn2-C6_fun-type_DNA-bd_sf"/>
</dbReference>
<gene>
    <name evidence="10" type="ORF">jhhlp_005796</name>
</gene>
<feature type="compositionally biased region" description="Low complexity" evidence="8">
    <location>
        <begin position="348"/>
        <end position="359"/>
    </location>
</feature>
<dbReference type="Gene3D" id="3.40.605.10">
    <property type="entry name" value="Aldehyde Dehydrogenase, Chain A, domain 1"/>
    <property type="match status" value="2"/>
</dbReference>
<dbReference type="PROSITE" id="PS00687">
    <property type="entry name" value="ALDEHYDE_DEHYDR_GLU"/>
    <property type="match status" value="1"/>
</dbReference>
<keyword evidence="5" id="KW-0539">Nucleus</keyword>
<dbReference type="PROSITE" id="PS00463">
    <property type="entry name" value="ZN2_CY6_FUNGAL_1"/>
    <property type="match status" value="1"/>
</dbReference>
<dbReference type="SMART" id="SM00066">
    <property type="entry name" value="GAL4"/>
    <property type="match status" value="1"/>
</dbReference>
<keyword evidence="4" id="KW-0520">NAD</keyword>
<dbReference type="InParanoid" id="A0A2N3N437"/>
<keyword evidence="2" id="KW-0479">Metal-binding</keyword>
<dbReference type="Gene3D" id="3.40.309.10">
    <property type="entry name" value="Aldehyde Dehydrogenase, Chain A, domain 2"/>
    <property type="match status" value="1"/>
</dbReference>
<dbReference type="GO" id="GO:0000981">
    <property type="term" value="F:DNA-binding transcription factor activity, RNA polymerase II-specific"/>
    <property type="evidence" value="ECO:0007669"/>
    <property type="project" value="InterPro"/>
</dbReference>
<dbReference type="Gene3D" id="4.10.240.10">
    <property type="entry name" value="Zn(2)-C6 fungal-type DNA-binding domain"/>
    <property type="match status" value="1"/>
</dbReference>
<keyword evidence="3 7" id="KW-0560">Oxidoreductase</keyword>
<dbReference type="VEuPathDB" id="FungiDB:jhhlp_005796"/>
<dbReference type="CDD" id="cd00067">
    <property type="entry name" value="GAL4"/>
    <property type="match status" value="1"/>
</dbReference>
<dbReference type="OrthoDB" id="3364175at2759"/>
<feature type="compositionally biased region" description="Basic and acidic residues" evidence="8">
    <location>
        <begin position="369"/>
        <end position="379"/>
    </location>
</feature>
<dbReference type="InterPro" id="IPR016161">
    <property type="entry name" value="Ald_DH/histidinol_DH"/>
</dbReference>
<dbReference type="GO" id="GO:0008270">
    <property type="term" value="F:zinc ion binding"/>
    <property type="evidence" value="ECO:0007669"/>
    <property type="project" value="InterPro"/>
</dbReference>
<dbReference type="InterPro" id="IPR029510">
    <property type="entry name" value="Ald_DH_CS_GLU"/>
</dbReference>
<dbReference type="Pfam" id="PF00172">
    <property type="entry name" value="Zn_clus"/>
    <property type="match status" value="1"/>
</dbReference>
<dbReference type="InterPro" id="IPR016163">
    <property type="entry name" value="Ald_DH_C"/>
</dbReference>
<dbReference type="PANTHER" id="PTHR42986:SF1">
    <property type="entry name" value="BENZALDEHYDE DEHYDROGENASE YFMT"/>
    <property type="match status" value="1"/>
</dbReference>
<dbReference type="STRING" id="41688.A0A2N3N437"/>
<feature type="region of interest" description="Disordered" evidence="8">
    <location>
        <begin position="346"/>
        <end position="383"/>
    </location>
</feature>
<dbReference type="PANTHER" id="PTHR42986">
    <property type="entry name" value="BENZALDEHYDE DEHYDROGENASE YFMT"/>
    <property type="match status" value="1"/>
</dbReference>
<dbReference type="InterPro" id="IPR001138">
    <property type="entry name" value="Zn2Cys6_DnaBD"/>
</dbReference>
<evidence type="ECO:0000259" key="9">
    <source>
        <dbReference type="PROSITE" id="PS50048"/>
    </source>
</evidence>
<evidence type="ECO:0000256" key="8">
    <source>
        <dbReference type="SAM" id="MobiDB-lite"/>
    </source>
</evidence>
<dbReference type="Pfam" id="PF00171">
    <property type="entry name" value="Aldedh"/>
    <property type="match status" value="1"/>
</dbReference>
<dbReference type="GO" id="GO:0016620">
    <property type="term" value="F:oxidoreductase activity, acting on the aldehyde or oxo group of donors, NAD or NADP as acceptor"/>
    <property type="evidence" value="ECO:0007669"/>
    <property type="project" value="InterPro"/>
</dbReference>
<dbReference type="InterPro" id="IPR007219">
    <property type="entry name" value="XnlR_reg_dom"/>
</dbReference>
<dbReference type="EMBL" id="NLAX01000701">
    <property type="protein sequence ID" value="PKS07195.1"/>
    <property type="molecule type" value="Genomic_DNA"/>
</dbReference>
<dbReference type="Pfam" id="PF04082">
    <property type="entry name" value="Fungal_trans"/>
    <property type="match status" value="1"/>
</dbReference>
<dbReference type="InterPro" id="IPR016162">
    <property type="entry name" value="Ald_DH_N"/>
</dbReference>
<dbReference type="GO" id="GO:0006351">
    <property type="term" value="P:DNA-templated transcription"/>
    <property type="evidence" value="ECO:0007669"/>
    <property type="project" value="InterPro"/>
</dbReference>
<accession>A0A2N3N437</accession>
<feature type="compositionally biased region" description="Polar residues" evidence="8">
    <location>
        <begin position="464"/>
        <end position="479"/>
    </location>
</feature>
<protein>
    <recommendedName>
        <fullName evidence="9">Zn(2)-C6 fungal-type domain-containing protein</fullName>
    </recommendedName>
</protein>
<evidence type="ECO:0000256" key="6">
    <source>
        <dbReference type="PROSITE-ProRule" id="PRU10007"/>
    </source>
</evidence>
<dbReference type="AlphaFoldDB" id="A0A2N3N437"/>
<organism evidence="10 11">
    <name type="scientific">Lomentospora prolificans</name>
    <dbReference type="NCBI Taxonomy" id="41688"/>
    <lineage>
        <taxon>Eukaryota</taxon>
        <taxon>Fungi</taxon>
        <taxon>Dikarya</taxon>
        <taxon>Ascomycota</taxon>
        <taxon>Pezizomycotina</taxon>
        <taxon>Sordariomycetes</taxon>
        <taxon>Hypocreomycetidae</taxon>
        <taxon>Microascales</taxon>
        <taxon>Microascaceae</taxon>
        <taxon>Lomentospora</taxon>
    </lineage>
</organism>
<feature type="domain" description="Zn(2)-C6 fungal-type" evidence="9">
    <location>
        <begin position="389"/>
        <end position="419"/>
    </location>
</feature>
<feature type="region of interest" description="Disordered" evidence="8">
    <location>
        <begin position="462"/>
        <end position="492"/>
    </location>
</feature>
<name>A0A2N3N437_9PEZI</name>
<dbReference type="InterPro" id="IPR015590">
    <property type="entry name" value="Aldehyde_DH_dom"/>
</dbReference>
<comment type="similarity">
    <text evidence="1 7">Belongs to the aldehyde dehydrogenase family.</text>
</comment>
<feature type="active site" evidence="6">
    <location>
        <position position="141"/>
    </location>
</feature>
<dbReference type="GO" id="GO:0003677">
    <property type="term" value="F:DNA binding"/>
    <property type="evidence" value="ECO:0007669"/>
    <property type="project" value="InterPro"/>
</dbReference>
<dbReference type="CDD" id="cd12148">
    <property type="entry name" value="fungal_TF_MHR"/>
    <property type="match status" value="1"/>
</dbReference>
<reference evidence="10 11" key="1">
    <citation type="journal article" date="2017" name="G3 (Bethesda)">
        <title>First Draft Genome Sequence of the Pathogenic Fungus Lomentospora prolificans (Formerly Scedosporium prolificans).</title>
        <authorList>
            <person name="Luo R."/>
            <person name="Zimin A."/>
            <person name="Workman R."/>
            <person name="Fan Y."/>
            <person name="Pertea G."/>
            <person name="Grossman N."/>
            <person name="Wear M.P."/>
            <person name="Jia B."/>
            <person name="Miller H."/>
            <person name="Casadevall A."/>
            <person name="Timp W."/>
            <person name="Zhang S.X."/>
            <person name="Salzberg S.L."/>
        </authorList>
    </citation>
    <scope>NUCLEOTIDE SEQUENCE [LARGE SCALE GENOMIC DNA]</scope>
    <source>
        <strain evidence="10 11">JHH-5317</strain>
    </source>
</reference>
<evidence type="ECO:0000313" key="10">
    <source>
        <dbReference type="EMBL" id="PKS07195.1"/>
    </source>
</evidence>
<sequence length="1061" mass="116247">MEQELSCSETWSTVNIEDTIGIADNLASIVTSGVLSGEIPEVRDSNSHGVVVKEPLGVVLGIAPWNAPLILGLRAVGAAVAAGNTAIFKGSELSPRTHYLLASCFREAGFPPGVCNFTGSTVVGRHIAMRAAAHLKPVLLELGGKNFAIVLEDADLDKAAQQILLGAFLNTGQICMSTDLALVHRKILPQLSEKLRALLPEIAQQATAVINARGRSRIEGLVKDAEAKGATVSQSTTGATVLEGVTSEMNYWNTESFGPLVGVRGFDEVSEAVGLVNQSDYGLSAAIFTRNHLKGLNLGKTLNVGAIHINAMTVHDEPTLPHGGYKESGFCGPTYLRTMAGGDFLAVPPDRSGDGSPPSVAFSVPDSEPNNREGEDHNRPPKRRRVTVACSNCRFRKSRCDGTRPKCTTCLTQGLECVYTHPGPLSAVAAAKGHLDSLEYRLAAVESRLQAHESRLGVLEYGRNGTNISPAEQSDTATEQRLPDASVDDDEPQSVVCSVDATDGVGSISFTEEQSAGFFGPSSNIAFTRDIVSATISMLKKAGAESVPSRQDSGFMQSHVLFVSRPPSPIPHQTRRLSRLHGSSLNPFELPPPAETLGLIHQYFANTGLLFPFIHRESFIQTYHEVAASNFSKVRRSWLGLLNMILAMSISTAYPSDLPHDRRRAESNVFFHRAMALCENQIRFGASLEIVQFLLLLSQYLQGTESSIQTWNIHGLAVKASYQLGLHSRHTLERYTPLEQEMRIRVLELTIFRRADIAGLHAESPSPDHTPSSDVVNMSVEFYNATIALYLIMGRVLDSLYGSNLDCETSEDVFRISSQIFQVEHQLSEAQRGFPPTMRPVEVSDILLNEPMDESSLLILKFRVVFTLRYHNIRILTHRPLLQKYLEVLSNEAQDSTRRVYVDPLRQENRVLLGAWWFSLYYTFNSALVIYSSLLIKAYAELQPNVVSLGDVAFRRDLLHQAIECLMSLDHGNVMTEKCARYTMKLDRVLDALNSTTSADMNGTGEISDVVSRPEKGFMAALMDPSLFNHGQTPTGLDLSEFMVPGDLDFLNFFDPNANSA</sequence>
<evidence type="ECO:0000256" key="4">
    <source>
        <dbReference type="ARBA" id="ARBA00023027"/>
    </source>
</evidence>
<dbReference type="SUPFAM" id="SSF57701">
    <property type="entry name" value="Zn2/Cys6 DNA-binding domain"/>
    <property type="match status" value="1"/>
</dbReference>
<evidence type="ECO:0000256" key="7">
    <source>
        <dbReference type="RuleBase" id="RU003345"/>
    </source>
</evidence>
<evidence type="ECO:0000313" key="11">
    <source>
        <dbReference type="Proteomes" id="UP000233524"/>
    </source>
</evidence>
<evidence type="ECO:0000256" key="1">
    <source>
        <dbReference type="ARBA" id="ARBA00009986"/>
    </source>
</evidence>
<evidence type="ECO:0000256" key="2">
    <source>
        <dbReference type="ARBA" id="ARBA00022723"/>
    </source>
</evidence>
<evidence type="ECO:0000256" key="3">
    <source>
        <dbReference type="ARBA" id="ARBA00023002"/>
    </source>
</evidence>
<proteinExistence type="inferred from homology"/>
<evidence type="ECO:0000256" key="5">
    <source>
        <dbReference type="ARBA" id="ARBA00023242"/>
    </source>
</evidence>
<keyword evidence="11" id="KW-1185">Reference proteome</keyword>
<dbReference type="Proteomes" id="UP000233524">
    <property type="component" value="Unassembled WGS sequence"/>
</dbReference>
<comment type="caution">
    <text evidence="10">The sequence shown here is derived from an EMBL/GenBank/DDBJ whole genome shotgun (WGS) entry which is preliminary data.</text>
</comment>
<dbReference type="PROSITE" id="PS50048">
    <property type="entry name" value="ZN2_CY6_FUNGAL_2"/>
    <property type="match status" value="1"/>
</dbReference>